<dbReference type="Gene3D" id="3.30.160.60">
    <property type="entry name" value="Classic Zinc Finger"/>
    <property type="match status" value="1"/>
</dbReference>
<dbReference type="PROSITE" id="PS50188">
    <property type="entry name" value="B302_SPRY"/>
    <property type="match status" value="1"/>
</dbReference>
<dbReference type="EMBL" id="VWYE01005784">
    <property type="protein sequence ID" value="NXQ26010.1"/>
    <property type="molecule type" value="Genomic_DNA"/>
</dbReference>
<organism evidence="8 9">
    <name type="scientific">Alaudala cheleensis</name>
    <name type="common">Asian short-toed lark</name>
    <dbReference type="NCBI Taxonomy" id="670337"/>
    <lineage>
        <taxon>Eukaryota</taxon>
        <taxon>Metazoa</taxon>
        <taxon>Chordata</taxon>
        <taxon>Craniata</taxon>
        <taxon>Vertebrata</taxon>
        <taxon>Euteleostomi</taxon>
        <taxon>Archelosauria</taxon>
        <taxon>Archosauria</taxon>
        <taxon>Dinosauria</taxon>
        <taxon>Saurischia</taxon>
        <taxon>Theropoda</taxon>
        <taxon>Coelurosauria</taxon>
        <taxon>Aves</taxon>
        <taxon>Neognathae</taxon>
        <taxon>Neoaves</taxon>
        <taxon>Telluraves</taxon>
        <taxon>Australaves</taxon>
        <taxon>Passeriformes</taxon>
        <taxon>Sylvioidea</taxon>
        <taxon>Alaudidae</taxon>
        <taxon>Alaudala</taxon>
    </lineage>
</organism>
<dbReference type="GO" id="GO:0016874">
    <property type="term" value="F:ligase activity"/>
    <property type="evidence" value="ECO:0007669"/>
    <property type="project" value="UniProtKB-KW"/>
</dbReference>
<proteinExistence type="predicted"/>
<dbReference type="InterPro" id="IPR006574">
    <property type="entry name" value="PRY"/>
</dbReference>
<evidence type="ECO:0000256" key="4">
    <source>
        <dbReference type="PROSITE-ProRule" id="PRU00024"/>
    </source>
</evidence>
<dbReference type="SUPFAM" id="SSF57845">
    <property type="entry name" value="B-box zinc-binding domain"/>
    <property type="match status" value="1"/>
</dbReference>
<dbReference type="CDD" id="cd19762">
    <property type="entry name" value="Bbox2_TRIM7-like"/>
    <property type="match status" value="1"/>
</dbReference>
<dbReference type="PROSITE" id="PS50089">
    <property type="entry name" value="ZF_RING_2"/>
    <property type="match status" value="1"/>
</dbReference>
<dbReference type="SMART" id="SM00184">
    <property type="entry name" value="RING"/>
    <property type="match status" value="1"/>
</dbReference>
<dbReference type="Pfam" id="PF13765">
    <property type="entry name" value="PRY"/>
    <property type="match status" value="1"/>
</dbReference>
<dbReference type="PROSITE" id="PS00518">
    <property type="entry name" value="ZF_RING_1"/>
    <property type="match status" value="1"/>
</dbReference>
<dbReference type="PROSITE" id="PS50119">
    <property type="entry name" value="ZF_BBOX"/>
    <property type="match status" value="1"/>
</dbReference>
<evidence type="ECO:0000313" key="9">
    <source>
        <dbReference type="Proteomes" id="UP000571582"/>
    </source>
</evidence>
<gene>
    <name evidence="8" type="primary">Trim7_0</name>
    <name evidence="8" type="ORF">ALACHE_R11729</name>
</gene>
<keyword evidence="9" id="KW-1185">Reference proteome</keyword>
<name>A0A7L2BK00_9PASS</name>
<dbReference type="InterPro" id="IPR013083">
    <property type="entry name" value="Znf_RING/FYVE/PHD"/>
</dbReference>
<evidence type="ECO:0000256" key="2">
    <source>
        <dbReference type="ARBA" id="ARBA00022771"/>
    </source>
</evidence>
<keyword evidence="3" id="KW-0862">Zinc</keyword>
<dbReference type="InterPro" id="IPR003879">
    <property type="entry name" value="Butyrophylin_SPRY"/>
</dbReference>
<dbReference type="SUPFAM" id="SSF57850">
    <property type="entry name" value="RING/U-box"/>
    <property type="match status" value="1"/>
</dbReference>
<dbReference type="Proteomes" id="UP000571582">
    <property type="component" value="Unassembled WGS sequence"/>
</dbReference>
<evidence type="ECO:0000256" key="1">
    <source>
        <dbReference type="ARBA" id="ARBA00022723"/>
    </source>
</evidence>
<dbReference type="SMART" id="SM00336">
    <property type="entry name" value="BBOX"/>
    <property type="match status" value="1"/>
</dbReference>
<dbReference type="InterPro" id="IPR017907">
    <property type="entry name" value="Znf_RING_CS"/>
</dbReference>
<accession>A0A7L2BK00</accession>
<evidence type="ECO:0000259" key="7">
    <source>
        <dbReference type="PROSITE" id="PS50188"/>
    </source>
</evidence>
<dbReference type="InterPro" id="IPR001841">
    <property type="entry name" value="Znf_RING"/>
</dbReference>
<dbReference type="SUPFAM" id="SSF49899">
    <property type="entry name" value="Concanavalin A-like lectins/glucanases"/>
    <property type="match status" value="1"/>
</dbReference>
<feature type="domain" description="B30.2/SPRY" evidence="7">
    <location>
        <begin position="283"/>
        <end position="354"/>
    </location>
</feature>
<dbReference type="GO" id="GO:0008270">
    <property type="term" value="F:zinc ion binding"/>
    <property type="evidence" value="ECO:0007669"/>
    <property type="project" value="UniProtKB-KW"/>
</dbReference>
<feature type="domain" description="RING-type" evidence="5">
    <location>
        <begin position="21"/>
        <end position="62"/>
    </location>
</feature>
<feature type="non-terminal residue" evidence="8">
    <location>
        <position position="1"/>
    </location>
</feature>
<dbReference type="Pfam" id="PF00643">
    <property type="entry name" value="zf-B_box"/>
    <property type="match status" value="1"/>
</dbReference>
<dbReference type="Pfam" id="PF15227">
    <property type="entry name" value="zf-C3HC4_4"/>
    <property type="match status" value="1"/>
</dbReference>
<keyword evidence="8" id="KW-0436">Ligase</keyword>
<dbReference type="SMART" id="SM00589">
    <property type="entry name" value="PRY"/>
    <property type="match status" value="1"/>
</dbReference>
<dbReference type="AlphaFoldDB" id="A0A7L2BK00"/>
<dbReference type="PRINTS" id="PR01407">
    <property type="entry name" value="BUTYPHLNCDUF"/>
</dbReference>
<dbReference type="InterPro" id="IPR013320">
    <property type="entry name" value="ConA-like_dom_sf"/>
</dbReference>
<dbReference type="CDD" id="cd16594">
    <property type="entry name" value="RING-HC_TRIM7-like_C-IV"/>
    <property type="match status" value="1"/>
</dbReference>
<keyword evidence="2 4" id="KW-0863">Zinc-finger</keyword>
<sequence>RSREAMAAVFLPANLQDEATCSVCLEFFKDPVSIECGHNFCRACIVKSWKELELDFPCPQCREVFQQRSFRPNRQLANMSEIIAQFAQQRGARGGEGEDGLCPRHREALKLYCKDDLRAICVVCDRSREHRPHAVVPVDEASEEYKEKIQGRLDFLRKERQELLEFKVNDDKKTQELLKTIEGERQKLLSDFERLRQFLHDQEQLLLGQLEKMEKSISRRQNENITDLSKGITLLNKLIAELEEKIQQPMLEFLKVRGALVTSDEVKCHKPVPVCTDMKMHVCNFCLKTEALDKALKKFREDLTLDPDSANHLLILSADLKSVRMGCRKQELPDNPKRFDTNSRVLASAGFQSG</sequence>
<feature type="domain" description="B box-type" evidence="6">
    <location>
        <begin position="97"/>
        <end position="138"/>
    </location>
</feature>
<dbReference type="InterPro" id="IPR043136">
    <property type="entry name" value="B30.2/SPRY_sf"/>
</dbReference>
<dbReference type="InterPro" id="IPR050143">
    <property type="entry name" value="TRIM/RBCC"/>
</dbReference>
<evidence type="ECO:0000259" key="6">
    <source>
        <dbReference type="PROSITE" id="PS50119"/>
    </source>
</evidence>
<dbReference type="InterPro" id="IPR001870">
    <property type="entry name" value="B30.2/SPRY"/>
</dbReference>
<reference evidence="8 9" key="1">
    <citation type="submission" date="2019-09" db="EMBL/GenBank/DDBJ databases">
        <title>Bird 10,000 Genomes (B10K) Project - Family phase.</title>
        <authorList>
            <person name="Zhang G."/>
        </authorList>
    </citation>
    <scope>NUCLEOTIDE SEQUENCE [LARGE SCALE GENOMIC DNA]</scope>
    <source>
        <strain evidence="8">B10K-DU-001-15</strain>
        <tissue evidence="8">Muscle</tissue>
    </source>
</reference>
<comment type="caution">
    <text evidence="8">The sequence shown here is derived from an EMBL/GenBank/DDBJ whole genome shotgun (WGS) entry which is preliminary data.</text>
</comment>
<evidence type="ECO:0000259" key="5">
    <source>
        <dbReference type="PROSITE" id="PS50089"/>
    </source>
</evidence>
<dbReference type="InterPro" id="IPR000315">
    <property type="entry name" value="Znf_B-box"/>
</dbReference>
<feature type="non-terminal residue" evidence="8">
    <location>
        <position position="354"/>
    </location>
</feature>
<dbReference type="PANTHER" id="PTHR24103">
    <property type="entry name" value="E3 UBIQUITIN-PROTEIN LIGASE TRIM"/>
    <property type="match status" value="1"/>
</dbReference>
<dbReference type="Gene3D" id="3.30.40.10">
    <property type="entry name" value="Zinc/RING finger domain, C3HC4 (zinc finger)"/>
    <property type="match status" value="1"/>
</dbReference>
<keyword evidence="1" id="KW-0479">Metal-binding</keyword>
<evidence type="ECO:0000256" key="3">
    <source>
        <dbReference type="ARBA" id="ARBA00022833"/>
    </source>
</evidence>
<protein>
    <submittedName>
        <fullName evidence="8">TRIM7 ligase</fullName>
    </submittedName>
</protein>
<dbReference type="Gene3D" id="2.60.120.920">
    <property type="match status" value="1"/>
</dbReference>
<evidence type="ECO:0000313" key="8">
    <source>
        <dbReference type="EMBL" id="NXQ26010.1"/>
    </source>
</evidence>